<organism evidence="7">
    <name type="scientific">mine drainage metagenome</name>
    <dbReference type="NCBI Taxonomy" id="410659"/>
    <lineage>
        <taxon>unclassified sequences</taxon>
        <taxon>metagenomes</taxon>
        <taxon>ecological metagenomes</taxon>
    </lineage>
</organism>
<evidence type="ECO:0000313" key="7">
    <source>
        <dbReference type="EMBL" id="OIR06783.1"/>
    </source>
</evidence>
<evidence type="ECO:0000256" key="1">
    <source>
        <dbReference type="ARBA" id="ARBA00005189"/>
    </source>
</evidence>
<proteinExistence type="predicted"/>
<dbReference type="InterPro" id="IPR002123">
    <property type="entry name" value="Plipid/glycerol_acylTrfase"/>
</dbReference>
<feature type="domain" description="Phospholipid/glycerol acyltransferase" evidence="6">
    <location>
        <begin position="44"/>
        <end position="156"/>
    </location>
</feature>
<dbReference type="CDD" id="cd07989">
    <property type="entry name" value="LPLAT_AGPAT-like"/>
    <property type="match status" value="1"/>
</dbReference>
<evidence type="ECO:0000256" key="2">
    <source>
        <dbReference type="ARBA" id="ARBA00022516"/>
    </source>
</evidence>
<reference evidence="7" key="1">
    <citation type="submission" date="2016-10" db="EMBL/GenBank/DDBJ databases">
        <title>Sequence of Gallionella enrichment culture.</title>
        <authorList>
            <person name="Poehlein A."/>
            <person name="Muehling M."/>
            <person name="Daniel R."/>
        </authorList>
    </citation>
    <scope>NUCLEOTIDE SEQUENCE</scope>
</reference>
<dbReference type="GO" id="GO:0003841">
    <property type="term" value="F:1-acylglycerol-3-phosphate O-acyltransferase activity"/>
    <property type="evidence" value="ECO:0007669"/>
    <property type="project" value="UniProtKB-EC"/>
</dbReference>
<keyword evidence="5 7" id="KW-0012">Acyltransferase</keyword>
<name>A0A1J5SEF5_9ZZZZ</name>
<gene>
    <name evidence="7" type="primary">plsC_4</name>
    <name evidence="7" type="ORF">GALL_110310</name>
</gene>
<protein>
    <submittedName>
        <fullName evidence="7">1-acyl-sn-glycerol-3-phosphate acyltransferase</fullName>
        <ecNumber evidence="7">2.3.1.-</ecNumber>
        <ecNumber evidence="7">2.3.1.51</ecNumber>
    </submittedName>
</protein>
<dbReference type="Pfam" id="PF01553">
    <property type="entry name" value="Acyltransferase"/>
    <property type="match status" value="1"/>
</dbReference>
<dbReference type="EC" id="2.3.1.-" evidence="7"/>
<comment type="caution">
    <text evidence="7">The sequence shown here is derived from an EMBL/GenBank/DDBJ whole genome shotgun (WGS) entry which is preliminary data.</text>
</comment>
<keyword evidence="2" id="KW-0444">Lipid biosynthesis</keyword>
<keyword evidence="4" id="KW-0443">Lipid metabolism</keyword>
<evidence type="ECO:0000256" key="4">
    <source>
        <dbReference type="ARBA" id="ARBA00023098"/>
    </source>
</evidence>
<accession>A0A1J5SEF5</accession>
<dbReference type="PANTHER" id="PTHR10434">
    <property type="entry name" value="1-ACYL-SN-GLYCEROL-3-PHOSPHATE ACYLTRANSFERASE"/>
    <property type="match status" value="1"/>
</dbReference>
<comment type="pathway">
    <text evidence="1">Lipid metabolism.</text>
</comment>
<evidence type="ECO:0000256" key="3">
    <source>
        <dbReference type="ARBA" id="ARBA00022679"/>
    </source>
</evidence>
<dbReference type="AlphaFoldDB" id="A0A1J5SEF5"/>
<dbReference type="PANTHER" id="PTHR10434:SF64">
    <property type="entry name" value="1-ACYL-SN-GLYCEROL-3-PHOSPHATE ACYLTRANSFERASE-RELATED"/>
    <property type="match status" value="1"/>
</dbReference>
<evidence type="ECO:0000259" key="6">
    <source>
        <dbReference type="SMART" id="SM00563"/>
    </source>
</evidence>
<evidence type="ECO:0000256" key="5">
    <source>
        <dbReference type="ARBA" id="ARBA00023315"/>
    </source>
</evidence>
<dbReference type="SUPFAM" id="SSF69593">
    <property type="entry name" value="Glycerol-3-phosphate (1)-acyltransferase"/>
    <property type="match status" value="1"/>
</dbReference>
<dbReference type="GO" id="GO:0006654">
    <property type="term" value="P:phosphatidic acid biosynthetic process"/>
    <property type="evidence" value="ECO:0007669"/>
    <property type="project" value="TreeGrafter"/>
</dbReference>
<dbReference type="EC" id="2.3.1.51" evidence="7"/>
<keyword evidence="3 7" id="KW-0808">Transferase</keyword>
<sequence>MVALAFPLVAHERRQALRRRWSCQLLDIVNVRLETRGRSPTGGSMLVANHISWLDIYAISAIQPAAFVSKSELRGWPLIGWLAARTDTIFLQRGSRSHARVVNEEIGRVLRSGGNVAVFPEGTTTDGTELLHFHAALLQPAISTGRPVQPLALAYRDRAGQPSSAAAYAGETTMWQSLLRLAREPGMVLIIEVLPALATESGDRRAIAALARATIAERLALAPRSG</sequence>
<dbReference type="EMBL" id="MLJW01000041">
    <property type="protein sequence ID" value="OIR06783.1"/>
    <property type="molecule type" value="Genomic_DNA"/>
</dbReference>
<dbReference type="SMART" id="SM00563">
    <property type="entry name" value="PlsC"/>
    <property type="match status" value="1"/>
</dbReference>